<dbReference type="AlphaFoldDB" id="A0A8D8KVM4"/>
<proteinExistence type="predicted"/>
<accession>A0A8D8KVM4</accession>
<reference evidence="1" key="1">
    <citation type="submission" date="2021-05" db="EMBL/GenBank/DDBJ databases">
        <authorList>
            <person name="Alioto T."/>
            <person name="Alioto T."/>
            <person name="Gomez Garrido J."/>
        </authorList>
    </citation>
    <scope>NUCLEOTIDE SEQUENCE</scope>
</reference>
<protein>
    <submittedName>
        <fullName evidence="1">(northern house mosquito) hypothetical protein</fullName>
    </submittedName>
</protein>
<name>A0A8D8KVM4_CULPI</name>
<evidence type="ECO:0000313" key="1">
    <source>
        <dbReference type="EMBL" id="CAG6597521.1"/>
    </source>
</evidence>
<sequence length="118" mass="12831">MMEPAFSTPKRSCIRLPRPRHERCEQPVNIDCSFLPPPLATGNLARAGHLGGGTGSTDELRPAGLVPCGGRCITTFKPVRCAVGNILYLRSIHDWIQMSLGNKSGKTRSGPTRCDQDE</sequence>
<organism evidence="1">
    <name type="scientific">Culex pipiens</name>
    <name type="common">House mosquito</name>
    <dbReference type="NCBI Taxonomy" id="7175"/>
    <lineage>
        <taxon>Eukaryota</taxon>
        <taxon>Metazoa</taxon>
        <taxon>Ecdysozoa</taxon>
        <taxon>Arthropoda</taxon>
        <taxon>Hexapoda</taxon>
        <taxon>Insecta</taxon>
        <taxon>Pterygota</taxon>
        <taxon>Neoptera</taxon>
        <taxon>Endopterygota</taxon>
        <taxon>Diptera</taxon>
        <taxon>Nematocera</taxon>
        <taxon>Culicoidea</taxon>
        <taxon>Culicidae</taxon>
        <taxon>Culicinae</taxon>
        <taxon>Culicini</taxon>
        <taxon>Culex</taxon>
        <taxon>Culex</taxon>
    </lineage>
</organism>
<dbReference type="EMBL" id="HBUE01338764">
    <property type="protein sequence ID" value="CAG6597521.1"/>
    <property type="molecule type" value="Transcribed_RNA"/>
</dbReference>